<dbReference type="InterPro" id="IPR051677">
    <property type="entry name" value="AfsR-DnrI-RedD_regulator"/>
</dbReference>
<keyword evidence="10" id="KW-1185">Reference proteome</keyword>
<comment type="caution">
    <text evidence="9">The sequence shown here is derived from an EMBL/GenBank/DDBJ whole genome shotgun (WGS) entry which is preliminary data.</text>
</comment>
<feature type="compositionally biased region" description="Low complexity" evidence="7">
    <location>
        <begin position="301"/>
        <end position="310"/>
    </location>
</feature>
<evidence type="ECO:0000256" key="7">
    <source>
        <dbReference type="SAM" id="MobiDB-lite"/>
    </source>
</evidence>
<keyword evidence="2" id="KW-0902">Two-component regulatory system</keyword>
<dbReference type="Gene3D" id="1.25.40.10">
    <property type="entry name" value="Tetratricopeptide repeat domain"/>
    <property type="match status" value="3"/>
</dbReference>
<feature type="compositionally biased region" description="Basic and acidic residues" evidence="7">
    <location>
        <begin position="311"/>
        <end position="335"/>
    </location>
</feature>
<evidence type="ECO:0000256" key="4">
    <source>
        <dbReference type="ARBA" id="ARBA00023125"/>
    </source>
</evidence>
<accession>A0ABT0UGG5</accession>
<evidence type="ECO:0000256" key="5">
    <source>
        <dbReference type="ARBA" id="ARBA00023163"/>
    </source>
</evidence>
<reference evidence="9" key="1">
    <citation type="submission" date="2022-06" db="EMBL/GenBank/DDBJ databases">
        <title>Genome public.</title>
        <authorList>
            <person name="Sun Q."/>
        </authorList>
    </citation>
    <scope>NUCLEOTIDE SEQUENCE</scope>
    <source>
        <strain evidence="9">CWNU-1</strain>
    </source>
</reference>
<dbReference type="InterPro" id="IPR041664">
    <property type="entry name" value="AAA_16"/>
</dbReference>
<dbReference type="InterPro" id="IPR019734">
    <property type="entry name" value="TPR_rpt"/>
</dbReference>
<evidence type="ECO:0000256" key="3">
    <source>
        <dbReference type="ARBA" id="ARBA00023015"/>
    </source>
</evidence>
<dbReference type="Gene3D" id="1.10.10.10">
    <property type="entry name" value="Winged helix-like DNA-binding domain superfamily/Winged helix DNA-binding domain"/>
    <property type="match status" value="1"/>
</dbReference>
<dbReference type="Pfam" id="PF13424">
    <property type="entry name" value="TPR_12"/>
    <property type="match status" value="1"/>
</dbReference>
<feature type="domain" description="OmpR/PhoB-type" evidence="8">
    <location>
        <begin position="1"/>
        <end position="89"/>
    </location>
</feature>
<feature type="region of interest" description="Disordered" evidence="7">
    <location>
        <begin position="263"/>
        <end position="365"/>
    </location>
</feature>
<protein>
    <submittedName>
        <fullName evidence="9">Tetratricopeptide repeat protein</fullName>
    </submittedName>
</protein>
<dbReference type="PRINTS" id="PR00364">
    <property type="entry name" value="DISEASERSIST"/>
</dbReference>
<sequence>MEWLSQGVPLPIGRRRERLLLGLLLLDIGRVVPAHRLIDLLWDEEAPPSSARGSLQVHVSRLRGRFTAAHAEQHGFALSRGNDGYLVDGDPESVDLHRVRQLWQRAEREQDISERLRLLNLALDDWGGPVLAGTASDGLVRRLGTGFDALYLSAVTQRAEARLALGHRGLLLEELARATAEYPHHERLAMLRMIALYRADHRGEALEVYNETRARLAGDLGLDPGTDLNRVQGMILRADPELLDGPILPDPARAGQQGYTLARTAPGLPVPAHHARTAGEVDTEGGQQARGRNPRRVSDDASASTAAAGGETHHAKAHPTETEGSHRPETSHSDVHGSATNRPYGSSATTPVPARPVAESVQQRSRTGAFIGRALELERLTRLAMGARGGSGVVMIVGSAGSGKTALALQWCRGSTDAFPDGQIFLNLRGHGDESPMTHKEALSGLLRALGVSYQQLPHDVPALAELYQRTLTGRRVLIVLDNAETASQVKQLLPYEAGCLALVTSRNRLGGLIVSHGAPMLPLSPLALDEAEELVRSVIGTARAAAEPEALADLVALCDRTPLALRIAAANLALRPDGRIADHVAEMRSGNPLESLAVVGDPDSAVRRAFEHSYRRLDKQAKEAFRVLGLLPCPATTVAAVAALLDRPVNVAHCVIDRLFAEHLVERGSQDRIRLHDLIWWYARLLADAQEPAPAHREARRRLLRWYTASADAAARSLYPQILRLDIEPVDAEARPESFPDPQTAADWFDAEQAGLVRLIEREAAGEPHPAVWVLADTLRGYFWLRRDAETWTAVATAALRAAQQAGDLRGQAAAQQSLGLVTFTLGGLELSRTHFEQAIELARRSGWSECESVALSNLAGVSADLGHLSHAAEFYAQSIGIDRGLRRTPHQPLQGLSEVLYGMGRLAEAERLCRRALVLSQQIAAPDSIARISTTLAMISLDLGELEAAETLARESLQGFQAIGNLSGEGDAFSALALVAAEGGDELGALRYGLAAYRLSRRSGRPRIKLDAMLALGHARYQRREYSRAFEHFRVARKTAEEMGYLKGRTMALLGLGACAVRAQRPHEGLGYAAGALALAQASQLRLLEGQAQSVIALAQSASGHPSAAGRAREQAEGIYRVSGYRPVRSPYGEAVGSCPAAPDAGGRA</sequence>
<dbReference type="RefSeq" id="WP_250917470.1">
    <property type="nucleotide sequence ID" value="NZ_JAMQAW010000002.1"/>
</dbReference>
<evidence type="ECO:0000256" key="2">
    <source>
        <dbReference type="ARBA" id="ARBA00023012"/>
    </source>
</evidence>
<feature type="compositionally biased region" description="Polar residues" evidence="7">
    <location>
        <begin position="338"/>
        <end position="350"/>
    </location>
</feature>
<dbReference type="PANTHER" id="PTHR35807">
    <property type="entry name" value="TRANSCRIPTIONAL REGULATOR REDD-RELATED"/>
    <property type="match status" value="1"/>
</dbReference>
<dbReference type="InterPro" id="IPR005158">
    <property type="entry name" value="BTAD"/>
</dbReference>
<dbReference type="Pfam" id="PF13191">
    <property type="entry name" value="AAA_16"/>
    <property type="match status" value="1"/>
</dbReference>
<dbReference type="EMBL" id="JAMQAW010000002">
    <property type="protein sequence ID" value="MCM2387114.1"/>
    <property type="molecule type" value="Genomic_DNA"/>
</dbReference>
<evidence type="ECO:0000313" key="10">
    <source>
        <dbReference type="Proteomes" id="UP001431429"/>
    </source>
</evidence>
<dbReference type="SUPFAM" id="SSF46894">
    <property type="entry name" value="C-terminal effector domain of the bipartite response regulators"/>
    <property type="match status" value="1"/>
</dbReference>
<dbReference type="SUPFAM" id="SSF48452">
    <property type="entry name" value="TPR-like"/>
    <property type="match status" value="3"/>
</dbReference>
<dbReference type="InterPro" id="IPR001867">
    <property type="entry name" value="OmpR/PhoB-type_DNA-bd"/>
</dbReference>
<keyword evidence="5" id="KW-0804">Transcription</keyword>
<dbReference type="SMART" id="SM01043">
    <property type="entry name" value="BTAD"/>
    <property type="match status" value="1"/>
</dbReference>
<feature type="DNA-binding region" description="OmpR/PhoB-type" evidence="6">
    <location>
        <begin position="1"/>
        <end position="89"/>
    </location>
</feature>
<proteinExistence type="inferred from homology"/>
<organism evidence="9 10">
    <name type="scientific">Streptomyces albipurpureus</name>
    <dbReference type="NCBI Taxonomy" id="2897419"/>
    <lineage>
        <taxon>Bacteria</taxon>
        <taxon>Bacillati</taxon>
        <taxon>Actinomycetota</taxon>
        <taxon>Actinomycetes</taxon>
        <taxon>Kitasatosporales</taxon>
        <taxon>Streptomycetaceae</taxon>
        <taxon>Streptomyces</taxon>
    </lineage>
</organism>
<dbReference type="InterPro" id="IPR016032">
    <property type="entry name" value="Sig_transdc_resp-reg_C-effctor"/>
</dbReference>
<gene>
    <name evidence="9" type="ORF">NBG84_02090</name>
</gene>
<dbReference type="InterPro" id="IPR003593">
    <property type="entry name" value="AAA+_ATPase"/>
</dbReference>
<comment type="similarity">
    <text evidence="1">Belongs to the AfsR/DnrI/RedD regulatory family.</text>
</comment>
<dbReference type="PANTHER" id="PTHR35807:SF1">
    <property type="entry name" value="TRANSCRIPTIONAL REGULATOR REDD"/>
    <property type="match status" value="1"/>
</dbReference>
<keyword evidence="4 6" id="KW-0238">DNA-binding</keyword>
<dbReference type="InterPro" id="IPR011990">
    <property type="entry name" value="TPR-like_helical_dom_sf"/>
</dbReference>
<dbReference type="Pfam" id="PF00486">
    <property type="entry name" value="Trans_reg_C"/>
    <property type="match status" value="1"/>
</dbReference>
<keyword evidence="3" id="KW-0805">Transcription regulation</keyword>
<dbReference type="SMART" id="SM00028">
    <property type="entry name" value="TPR"/>
    <property type="match status" value="4"/>
</dbReference>
<dbReference type="InterPro" id="IPR027417">
    <property type="entry name" value="P-loop_NTPase"/>
</dbReference>
<dbReference type="SMART" id="SM00862">
    <property type="entry name" value="Trans_reg_C"/>
    <property type="match status" value="1"/>
</dbReference>
<evidence type="ECO:0000256" key="6">
    <source>
        <dbReference type="PROSITE-ProRule" id="PRU01091"/>
    </source>
</evidence>
<dbReference type="Proteomes" id="UP001431429">
    <property type="component" value="Unassembled WGS sequence"/>
</dbReference>
<dbReference type="InterPro" id="IPR036388">
    <property type="entry name" value="WH-like_DNA-bd_sf"/>
</dbReference>
<dbReference type="Gene3D" id="3.40.50.300">
    <property type="entry name" value="P-loop containing nucleotide triphosphate hydrolases"/>
    <property type="match status" value="1"/>
</dbReference>
<evidence type="ECO:0000256" key="1">
    <source>
        <dbReference type="ARBA" id="ARBA00005820"/>
    </source>
</evidence>
<dbReference type="CDD" id="cd15831">
    <property type="entry name" value="BTAD"/>
    <property type="match status" value="1"/>
</dbReference>
<name>A0ABT0UGG5_9ACTN</name>
<evidence type="ECO:0000259" key="8">
    <source>
        <dbReference type="PROSITE" id="PS51755"/>
    </source>
</evidence>
<dbReference type="Pfam" id="PF03704">
    <property type="entry name" value="BTAD"/>
    <property type="match status" value="1"/>
</dbReference>
<dbReference type="PROSITE" id="PS51755">
    <property type="entry name" value="OMPR_PHOB"/>
    <property type="match status" value="1"/>
</dbReference>
<dbReference type="SUPFAM" id="SSF52540">
    <property type="entry name" value="P-loop containing nucleoside triphosphate hydrolases"/>
    <property type="match status" value="1"/>
</dbReference>
<dbReference type="SMART" id="SM00382">
    <property type="entry name" value="AAA"/>
    <property type="match status" value="1"/>
</dbReference>
<evidence type="ECO:0000313" key="9">
    <source>
        <dbReference type="EMBL" id="MCM2387114.1"/>
    </source>
</evidence>